<comment type="caution">
    <text evidence="1">The sequence shown here is derived from an EMBL/GenBank/DDBJ whole genome shotgun (WGS) entry which is preliminary data.</text>
</comment>
<proteinExistence type="predicted"/>
<sequence>MKKDKKYYMSLNYPIQIEKVDEGFCAFIPILKGCKAFGKTSEIALKELDAVKEGFFDVFLKMGKSIPKPVIHLDIPYEIFHGMKHREELDPFISY</sequence>
<evidence type="ECO:0000313" key="1">
    <source>
        <dbReference type="EMBL" id="MBC8200107.1"/>
    </source>
</evidence>
<dbReference type="EMBL" id="JACNLL010000076">
    <property type="protein sequence ID" value="MBC8200107.1"/>
    <property type="molecule type" value="Genomic_DNA"/>
</dbReference>
<dbReference type="Proteomes" id="UP000603545">
    <property type="component" value="Unassembled WGS sequence"/>
</dbReference>
<dbReference type="Gene3D" id="3.30.160.250">
    <property type="match status" value="1"/>
</dbReference>
<dbReference type="InterPro" id="IPR035069">
    <property type="entry name" value="TTHA1013/TTHA0281-like"/>
</dbReference>
<evidence type="ECO:0000313" key="2">
    <source>
        <dbReference type="Proteomes" id="UP000603545"/>
    </source>
</evidence>
<gene>
    <name evidence="1" type="ORF">H8E80_08730</name>
</gene>
<name>A0A8J6N7I9_9BACT</name>
<accession>A0A8J6N7I9</accession>
<dbReference type="SUPFAM" id="SSF143100">
    <property type="entry name" value="TTHA1013/TTHA0281-like"/>
    <property type="match status" value="1"/>
</dbReference>
<reference evidence="1 2" key="1">
    <citation type="submission" date="2020-08" db="EMBL/GenBank/DDBJ databases">
        <title>Bridging the membrane lipid divide: bacteria of the FCB group superphylum have the potential to synthesize archaeal ether lipids.</title>
        <authorList>
            <person name="Villanueva L."/>
            <person name="Von Meijenfeldt F.A.B."/>
            <person name="Westbye A.B."/>
            <person name="Yadav S."/>
            <person name="Hopmans E.C."/>
            <person name="Dutilh B.E."/>
            <person name="Sinninghe Damste J.S."/>
        </authorList>
    </citation>
    <scope>NUCLEOTIDE SEQUENCE [LARGE SCALE GENOMIC DNA]</scope>
    <source>
        <strain evidence="1">NIOZ-UU82</strain>
    </source>
</reference>
<organism evidence="1 2">
    <name type="scientific">Candidatus Desulfaltia bathyphila</name>
    <dbReference type="NCBI Taxonomy" id="2841697"/>
    <lineage>
        <taxon>Bacteria</taxon>
        <taxon>Pseudomonadati</taxon>
        <taxon>Thermodesulfobacteriota</taxon>
        <taxon>Desulfobacteria</taxon>
        <taxon>Desulfobacterales</taxon>
        <taxon>Desulfobacterales incertae sedis</taxon>
        <taxon>Candidatus Desulfaltia</taxon>
    </lineage>
</organism>
<protein>
    <submittedName>
        <fullName evidence="1">Type II toxin-antitoxin system HicB family antitoxin</fullName>
    </submittedName>
</protein>
<dbReference type="AlphaFoldDB" id="A0A8J6N7I9"/>